<organism evidence="4 5">
    <name type="scientific">Byssothecium circinans</name>
    <dbReference type="NCBI Taxonomy" id="147558"/>
    <lineage>
        <taxon>Eukaryota</taxon>
        <taxon>Fungi</taxon>
        <taxon>Dikarya</taxon>
        <taxon>Ascomycota</taxon>
        <taxon>Pezizomycotina</taxon>
        <taxon>Dothideomycetes</taxon>
        <taxon>Pleosporomycetidae</taxon>
        <taxon>Pleosporales</taxon>
        <taxon>Massarineae</taxon>
        <taxon>Massarinaceae</taxon>
        <taxon>Byssothecium</taxon>
    </lineage>
</organism>
<dbReference type="AlphaFoldDB" id="A0A6A5UF46"/>
<name>A0A6A5UF46_9PLEO</name>
<evidence type="ECO:0000256" key="3">
    <source>
        <dbReference type="SAM" id="SignalP"/>
    </source>
</evidence>
<feature type="region of interest" description="Disordered" evidence="1">
    <location>
        <begin position="253"/>
        <end position="346"/>
    </location>
</feature>
<evidence type="ECO:0000313" key="4">
    <source>
        <dbReference type="EMBL" id="KAF1963823.1"/>
    </source>
</evidence>
<keyword evidence="2" id="KW-0812">Transmembrane</keyword>
<feature type="region of interest" description="Disordered" evidence="1">
    <location>
        <begin position="128"/>
        <end position="157"/>
    </location>
</feature>
<keyword evidence="3" id="KW-0732">Signal</keyword>
<accession>A0A6A5UF46</accession>
<feature type="compositionally biased region" description="Polar residues" evidence="1">
    <location>
        <begin position="194"/>
        <end position="210"/>
    </location>
</feature>
<feature type="region of interest" description="Disordered" evidence="1">
    <location>
        <begin position="169"/>
        <end position="218"/>
    </location>
</feature>
<evidence type="ECO:0000256" key="2">
    <source>
        <dbReference type="SAM" id="Phobius"/>
    </source>
</evidence>
<sequence length="376" mass="38885">MNLGLLILAGLIAIGVKAEDKLPSVPVPTVARRVLPRSCVDHCFNPLGKFHDCESNEIACICDQSSALIDEYIDTVAPCIKDRDPKKCTPGGLSFVCAQKGSPITKYPEDIKTWINTELWTKYKTSRISEAPTTTQGSDTLISSGSEPPPTTTLILTSTRSTIFKTEIATPTSSNAVQSATSSKPSASATPNAHTNGNDSGNKSAGSTQQEGKKSSTSHKVAIGVGTVAAILGASMAVALVMYLLRRRKAAKASAPATGDEPASTLGPTPPPKNGKDPKMLGKPPPYASDGAAPSELDWTSNAVALAPGDGQGGERISVISELPDTSSSKGQVPGPDANATPTVYPYSPVSSVEGNGFVFELDATDAAPSPPLPQA</sequence>
<feature type="transmembrane region" description="Helical" evidence="2">
    <location>
        <begin position="221"/>
        <end position="245"/>
    </location>
</feature>
<evidence type="ECO:0008006" key="6">
    <source>
        <dbReference type="Google" id="ProtNLM"/>
    </source>
</evidence>
<feature type="compositionally biased region" description="Low complexity" evidence="1">
    <location>
        <begin position="179"/>
        <end position="193"/>
    </location>
</feature>
<dbReference type="EMBL" id="ML976977">
    <property type="protein sequence ID" value="KAF1963823.1"/>
    <property type="molecule type" value="Genomic_DNA"/>
</dbReference>
<dbReference type="Proteomes" id="UP000800035">
    <property type="component" value="Unassembled WGS sequence"/>
</dbReference>
<keyword evidence="5" id="KW-1185">Reference proteome</keyword>
<reference evidence="4" key="1">
    <citation type="journal article" date="2020" name="Stud. Mycol.">
        <title>101 Dothideomycetes genomes: a test case for predicting lifestyles and emergence of pathogens.</title>
        <authorList>
            <person name="Haridas S."/>
            <person name="Albert R."/>
            <person name="Binder M."/>
            <person name="Bloem J."/>
            <person name="Labutti K."/>
            <person name="Salamov A."/>
            <person name="Andreopoulos B."/>
            <person name="Baker S."/>
            <person name="Barry K."/>
            <person name="Bills G."/>
            <person name="Bluhm B."/>
            <person name="Cannon C."/>
            <person name="Castanera R."/>
            <person name="Culley D."/>
            <person name="Daum C."/>
            <person name="Ezra D."/>
            <person name="Gonzalez J."/>
            <person name="Henrissat B."/>
            <person name="Kuo A."/>
            <person name="Liang C."/>
            <person name="Lipzen A."/>
            <person name="Lutzoni F."/>
            <person name="Magnuson J."/>
            <person name="Mondo S."/>
            <person name="Nolan M."/>
            <person name="Ohm R."/>
            <person name="Pangilinan J."/>
            <person name="Park H.-J."/>
            <person name="Ramirez L."/>
            <person name="Alfaro M."/>
            <person name="Sun H."/>
            <person name="Tritt A."/>
            <person name="Yoshinaga Y."/>
            <person name="Zwiers L.-H."/>
            <person name="Turgeon B."/>
            <person name="Goodwin S."/>
            <person name="Spatafora J."/>
            <person name="Crous P."/>
            <person name="Grigoriev I."/>
        </authorList>
    </citation>
    <scope>NUCLEOTIDE SEQUENCE</scope>
    <source>
        <strain evidence="4">CBS 675.92</strain>
    </source>
</reference>
<feature type="chain" id="PRO_5025371897" description="Extracellular membrane protein CFEM domain-containing protein" evidence="3">
    <location>
        <begin position="19"/>
        <end position="376"/>
    </location>
</feature>
<feature type="signal peptide" evidence="3">
    <location>
        <begin position="1"/>
        <end position="18"/>
    </location>
</feature>
<dbReference type="OrthoDB" id="3800933at2759"/>
<keyword evidence="2" id="KW-1133">Transmembrane helix</keyword>
<proteinExistence type="predicted"/>
<feature type="compositionally biased region" description="Polar residues" evidence="1">
    <location>
        <begin position="169"/>
        <end position="178"/>
    </location>
</feature>
<gene>
    <name evidence="4" type="ORF">CC80DRAFT_557819</name>
</gene>
<keyword evidence="2" id="KW-0472">Membrane</keyword>
<evidence type="ECO:0000256" key="1">
    <source>
        <dbReference type="SAM" id="MobiDB-lite"/>
    </source>
</evidence>
<protein>
    <recommendedName>
        <fullName evidence="6">Extracellular membrane protein CFEM domain-containing protein</fullName>
    </recommendedName>
</protein>
<evidence type="ECO:0000313" key="5">
    <source>
        <dbReference type="Proteomes" id="UP000800035"/>
    </source>
</evidence>
<feature type="compositionally biased region" description="Polar residues" evidence="1">
    <location>
        <begin position="128"/>
        <end position="146"/>
    </location>
</feature>